<sequence length="578" mass="65383">SWIHGIPTPYFSCPKPTTLCGCTFLKKATSWSLGLFGKFQSLAVPFALALLTSLMLSGVSFLMGWVLLIAAAVQGLEQPRLVYPRLIEERSPDGKMVLHLHDELTLNLEAASIAAPRMRVLTQENGRHLTQFYDGNDFNRDLYQDVVKMATVSLKLTGKSVELEGIVDPNHRIQPLPATERSEAGLIPHLIHEIERNEMKDKVLAFSEENQRYRFSARQDLRPAAVPPPEVTIEVFIVVDKPHHTHFNKTRDLIIYFCVMLNSINLRFQEMTHPKVKLMLTGVEQNQDETFLRGDSKYTHDSETLSAFKSYAVEKKTKFGKPDVVFLVTGRDVVTDEDDGTINKNGLGIAYLGGLCTDGYVGLGEDNPGFFNGMFTMSHELGHLLGAQHDGSEKVTLVPGYMGSERCSWDKGYMMSYKDTGANHQRFSECSLEQMRVVISYRGRSCWVVLSAGQEQVDLYPGNMVTPEQVCKNVFPDKTGVYYEMINPKGNECKLKCKYDEADGRYMYTYSLNADAPDYTPCGQNKVCVRGLCVHDDREKEHRTDKPKPSTPIVTTRLTRSTTKIPWWKEWIYRKGKN</sequence>
<proteinExistence type="evidence at transcript level"/>
<feature type="transmembrane region" description="Helical" evidence="6">
    <location>
        <begin position="46"/>
        <end position="73"/>
    </location>
</feature>
<evidence type="ECO:0000256" key="3">
    <source>
        <dbReference type="ARBA" id="ARBA00022833"/>
    </source>
</evidence>
<feature type="domain" description="Peptidase M12B" evidence="7">
    <location>
        <begin position="231"/>
        <end position="451"/>
    </location>
</feature>
<evidence type="ECO:0000256" key="1">
    <source>
        <dbReference type="ARBA" id="ARBA00022670"/>
    </source>
</evidence>
<dbReference type="SUPFAM" id="SSF55486">
    <property type="entry name" value="Metalloproteases ('zincins'), catalytic domain"/>
    <property type="match status" value="1"/>
</dbReference>
<dbReference type="PANTHER" id="PTHR11905">
    <property type="entry name" value="ADAM A DISINTEGRIN AND METALLOPROTEASE DOMAIN"/>
    <property type="match status" value="1"/>
</dbReference>
<dbReference type="PANTHER" id="PTHR11905:SF159">
    <property type="entry name" value="ADAM METALLOPROTEASE"/>
    <property type="match status" value="1"/>
</dbReference>
<feature type="non-terminal residue" evidence="8">
    <location>
        <position position="1"/>
    </location>
</feature>
<reference evidence="8" key="1">
    <citation type="journal article" date="2011" name="PLoS ONE">
        <title>A deep insight into the sialotranscriptome of the gulf coast tick, Amblyomma maculatum.</title>
        <authorList>
            <person name="Karim S."/>
            <person name="Singh P."/>
            <person name="Ribeiro J.M."/>
        </authorList>
    </citation>
    <scope>NUCLEOTIDE SEQUENCE</scope>
    <source>
        <tissue evidence="8">Salivary gland</tissue>
    </source>
</reference>
<name>G3MH98_AMBMU</name>
<dbReference type="PROSITE" id="PS50215">
    <property type="entry name" value="ADAM_MEPRO"/>
    <property type="match status" value="1"/>
</dbReference>
<dbReference type="Pfam" id="PF13688">
    <property type="entry name" value="Reprolysin_5"/>
    <property type="match status" value="1"/>
</dbReference>
<keyword evidence="1" id="KW-0645">Protease</keyword>
<comment type="caution">
    <text evidence="5">Lacks conserved residue(s) required for the propagation of feature annotation.</text>
</comment>
<dbReference type="CDD" id="cd04272">
    <property type="entry name" value="ZnMc_salivary_gland_MPs"/>
    <property type="match status" value="1"/>
</dbReference>
<accession>G3MH98</accession>
<dbReference type="InterPro" id="IPR034030">
    <property type="entry name" value="ZnMc_salivary_gland_MPs"/>
</dbReference>
<keyword evidence="6" id="KW-0472">Membrane</keyword>
<keyword evidence="2" id="KW-0378">Hydrolase</keyword>
<feature type="binding site" evidence="5">
    <location>
        <position position="379"/>
    </location>
    <ligand>
        <name>Zn(2+)</name>
        <dbReference type="ChEBI" id="CHEBI:29105"/>
        <note>catalytic</note>
    </ligand>
</feature>
<dbReference type="GO" id="GO:0006509">
    <property type="term" value="P:membrane protein ectodomain proteolysis"/>
    <property type="evidence" value="ECO:0007669"/>
    <property type="project" value="TreeGrafter"/>
</dbReference>
<dbReference type="GO" id="GO:0004222">
    <property type="term" value="F:metalloendopeptidase activity"/>
    <property type="evidence" value="ECO:0007669"/>
    <property type="project" value="InterPro"/>
</dbReference>
<evidence type="ECO:0000256" key="2">
    <source>
        <dbReference type="ARBA" id="ARBA00022801"/>
    </source>
</evidence>
<feature type="active site" evidence="5">
    <location>
        <position position="380"/>
    </location>
</feature>
<keyword evidence="6" id="KW-0812">Transmembrane</keyword>
<evidence type="ECO:0000313" key="8">
    <source>
        <dbReference type="EMBL" id="AEO32866.1"/>
    </source>
</evidence>
<protein>
    <recommendedName>
        <fullName evidence="7">Peptidase M12B domain-containing protein</fullName>
    </recommendedName>
</protein>
<feature type="binding site" evidence="5">
    <location>
        <position position="389"/>
    </location>
    <ligand>
        <name>Zn(2+)</name>
        <dbReference type="ChEBI" id="CHEBI:29105"/>
        <note>catalytic</note>
    </ligand>
</feature>
<dbReference type="InterPro" id="IPR024079">
    <property type="entry name" value="MetalloPept_cat_dom_sf"/>
</dbReference>
<keyword evidence="6" id="KW-1133">Transmembrane helix</keyword>
<evidence type="ECO:0000256" key="4">
    <source>
        <dbReference type="ARBA" id="ARBA00023049"/>
    </source>
</evidence>
<keyword evidence="4" id="KW-0482">Metalloprotease</keyword>
<feature type="binding site" evidence="5">
    <location>
        <position position="383"/>
    </location>
    <ligand>
        <name>Zn(2+)</name>
        <dbReference type="ChEBI" id="CHEBI:29105"/>
        <note>catalytic</note>
    </ligand>
</feature>
<dbReference type="GO" id="GO:0046872">
    <property type="term" value="F:metal ion binding"/>
    <property type="evidence" value="ECO:0007669"/>
    <property type="project" value="UniProtKB-KW"/>
</dbReference>
<dbReference type="EMBL" id="JO841249">
    <property type="protein sequence ID" value="AEO32866.1"/>
    <property type="molecule type" value="mRNA"/>
</dbReference>
<dbReference type="Gene3D" id="3.40.390.10">
    <property type="entry name" value="Collagenase (Catalytic Domain)"/>
    <property type="match status" value="1"/>
</dbReference>
<keyword evidence="3 5" id="KW-0862">Zinc</keyword>
<evidence type="ECO:0000256" key="6">
    <source>
        <dbReference type="SAM" id="Phobius"/>
    </source>
</evidence>
<organism evidence="8">
    <name type="scientific">Amblyomma maculatum</name>
    <name type="common">Gulf Coast tick</name>
    <dbReference type="NCBI Taxonomy" id="34609"/>
    <lineage>
        <taxon>Eukaryota</taxon>
        <taxon>Metazoa</taxon>
        <taxon>Ecdysozoa</taxon>
        <taxon>Arthropoda</taxon>
        <taxon>Chelicerata</taxon>
        <taxon>Arachnida</taxon>
        <taxon>Acari</taxon>
        <taxon>Parasitiformes</taxon>
        <taxon>Ixodida</taxon>
        <taxon>Ixodoidea</taxon>
        <taxon>Ixodidae</taxon>
        <taxon>Amblyomminae</taxon>
        <taxon>Amblyomma</taxon>
    </lineage>
</organism>
<evidence type="ECO:0000259" key="7">
    <source>
        <dbReference type="PROSITE" id="PS50215"/>
    </source>
</evidence>
<dbReference type="InterPro" id="IPR001590">
    <property type="entry name" value="Peptidase_M12B"/>
</dbReference>
<evidence type="ECO:0000256" key="5">
    <source>
        <dbReference type="PROSITE-ProRule" id="PRU00276"/>
    </source>
</evidence>
<dbReference type="AlphaFoldDB" id="G3MH98"/>
<dbReference type="Gene3D" id="3.40.1620.60">
    <property type="match status" value="1"/>
</dbReference>
<keyword evidence="5" id="KW-0479">Metal-binding</keyword>